<comment type="caution">
    <text evidence="11">The sequence shown here is derived from an EMBL/GenBank/DDBJ whole genome shotgun (WGS) entry which is preliminary data.</text>
</comment>
<feature type="transmembrane region" description="Helical" evidence="10">
    <location>
        <begin position="260"/>
        <end position="285"/>
    </location>
</feature>
<dbReference type="GO" id="GO:0015031">
    <property type="term" value="P:protein transport"/>
    <property type="evidence" value="ECO:0007669"/>
    <property type="project" value="UniProtKB-KW"/>
</dbReference>
<dbReference type="AlphaFoldDB" id="A0A9W8CR79"/>
<dbReference type="Proteomes" id="UP001149813">
    <property type="component" value="Unassembled WGS sequence"/>
</dbReference>
<evidence type="ECO:0000256" key="1">
    <source>
        <dbReference type="ARBA" id="ARBA00004141"/>
    </source>
</evidence>
<evidence type="ECO:0000256" key="2">
    <source>
        <dbReference type="ARBA" id="ARBA00008807"/>
    </source>
</evidence>
<dbReference type="NCBIfam" id="TIGR00728">
    <property type="entry name" value="OPT_sfam"/>
    <property type="match status" value="1"/>
</dbReference>
<dbReference type="NCBIfam" id="TIGR00727">
    <property type="entry name" value="ISP4_OPT"/>
    <property type="match status" value="1"/>
</dbReference>
<evidence type="ECO:0000256" key="7">
    <source>
        <dbReference type="ARBA" id="ARBA00022989"/>
    </source>
</evidence>
<keyword evidence="5" id="KW-0571">Peptide transport</keyword>
<comment type="subcellular location">
    <subcellularLocation>
        <location evidence="1">Membrane</location>
        <topology evidence="1">Multi-pass membrane protein</topology>
    </subcellularLocation>
</comment>
<dbReference type="GO" id="GO:0035673">
    <property type="term" value="F:oligopeptide transmembrane transporter activity"/>
    <property type="evidence" value="ECO:0007669"/>
    <property type="project" value="InterPro"/>
</dbReference>
<evidence type="ECO:0000313" key="11">
    <source>
        <dbReference type="EMBL" id="KAJ1721301.1"/>
    </source>
</evidence>
<name>A0A9W8CR79_9FUNG</name>
<evidence type="ECO:0000313" key="12">
    <source>
        <dbReference type="Proteomes" id="UP001149813"/>
    </source>
</evidence>
<sequence length="776" mass="86426">MGIFTAFFGAGRDGEHGVKQQLQPQISSDDSDISASEKSVTGAVSDSDSPIEEVRAAVLPTDDPTLPSLTFRSVFLGLVFTLVLSFINQFFWFRAQPLTVGILVVQLVSFPVGKFLARVLPDKRVGFGRFSFSLNPGDFSIKEHVLLTIMANSAASTAMGIDIIVIQRLFFNLNLGWGGGFLLVISSQILGYSFAGLLRRFLVTPSSMIWPTNLVNSTLFNTLHGRMSPAAAAADGESSNDNDDGEQRKPFWKRLTRGRFFMLVFACSFVYYWLPGYIFPLLVSISWICWTNKKSVTVSQIGSGLHGLGIGSFALDWNTVVSFLPTPLSIPVWAHLNMLAGFVTFIWVLVPAFYWTNTYNAKQFPIYNTKLYDKWGSIYNTTRVMVSGKNILDREAYDNYSPVFQTVFFALCYGQGLATLGAIISHTVLYHGRDIVKRVRNARSGDEDIHARLMRAYKEVPDWWYAVLFVVAFALAMVTITCFPTDMPWWSLILALVLAIGFTLPLGLIMAVTSQNPSISMIAEWVMGAILPGRPVANLMFKNFSTVICQQALSLTQDLKLGHYMKVPPRELFIFQITGTLLAGIVNLATTNYLFDNIPNVCTDEGYPWTCPNASIWGAGSIIWGVVGPKEYFSSKSVYHSVPFFLLIGFLIPIPIYFLYRWRPKSWLQYIHVPVFMLGPGPYPPAPTSELPTWVAIGIVFNGYIKRYYNKWWRKFNYVLSAGLDSGVAICALVIFFALQNQNTAFPSWWGNPADGPVDQCPLATVAVSGVNAYTS</sequence>
<dbReference type="Pfam" id="PF03169">
    <property type="entry name" value="OPT"/>
    <property type="match status" value="1"/>
</dbReference>
<feature type="transmembrane region" description="Helical" evidence="10">
    <location>
        <begin position="177"/>
        <end position="198"/>
    </location>
</feature>
<keyword evidence="8 10" id="KW-0472">Membrane</keyword>
<feature type="transmembrane region" description="Helical" evidence="10">
    <location>
        <begin position="407"/>
        <end position="430"/>
    </location>
</feature>
<protein>
    <recommendedName>
        <fullName evidence="13">OPT family small oligopeptide transporter</fullName>
    </recommendedName>
</protein>
<comment type="similarity">
    <text evidence="2">Belongs to the oligopeptide OPT transporter family.</text>
</comment>
<keyword evidence="3" id="KW-0813">Transport</keyword>
<feature type="transmembrane region" description="Helical" evidence="10">
    <location>
        <begin position="463"/>
        <end position="483"/>
    </location>
</feature>
<dbReference type="OrthoDB" id="9986677at2759"/>
<keyword evidence="6" id="KW-0653">Protein transport</keyword>
<feature type="transmembrane region" description="Helical" evidence="10">
    <location>
        <begin position="489"/>
        <end position="512"/>
    </location>
</feature>
<feature type="transmembrane region" description="Helical" evidence="10">
    <location>
        <begin position="716"/>
        <end position="739"/>
    </location>
</feature>
<keyword evidence="7 10" id="KW-1133">Transmembrane helix</keyword>
<gene>
    <name evidence="11" type="ORF">LPJ53_004155</name>
</gene>
<dbReference type="GO" id="GO:0016020">
    <property type="term" value="C:membrane"/>
    <property type="evidence" value="ECO:0007669"/>
    <property type="project" value="UniProtKB-SubCell"/>
</dbReference>
<feature type="transmembrane region" description="Helical" evidence="10">
    <location>
        <begin position="336"/>
        <end position="355"/>
    </location>
</feature>
<feature type="transmembrane region" description="Helical" evidence="10">
    <location>
        <begin position="145"/>
        <end position="171"/>
    </location>
</feature>
<evidence type="ECO:0000256" key="3">
    <source>
        <dbReference type="ARBA" id="ARBA00022448"/>
    </source>
</evidence>
<dbReference type="InterPro" id="IPR004813">
    <property type="entry name" value="OPT"/>
</dbReference>
<organism evidence="11 12">
    <name type="scientific">Coemansia erecta</name>
    <dbReference type="NCBI Taxonomy" id="147472"/>
    <lineage>
        <taxon>Eukaryota</taxon>
        <taxon>Fungi</taxon>
        <taxon>Fungi incertae sedis</taxon>
        <taxon>Zoopagomycota</taxon>
        <taxon>Kickxellomycotina</taxon>
        <taxon>Kickxellomycetes</taxon>
        <taxon>Kickxellales</taxon>
        <taxon>Kickxellaceae</taxon>
        <taxon>Coemansia</taxon>
    </lineage>
</organism>
<feature type="transmembrane region" description="Helical" evidence="10">
    <location>
        <begin position="572"/>
        <end position="595"/>
    </location>
</feature>
<evidence type="ECO:0000256" key="10">
    <source>
        <dbReference type="SAM" id="Phobius"/>
    </source>
</evidence>
<feature type="transmembrane region" description="Helical" evidence="10">
    <location>
        <begin position="305"/>
        <end position="324"/>
    </location>
</feature>
<feature type="region of interest" description="Disordered" evidence="9">
    <location>
        <begin position="15"/>
        <end position="48"/>
    </location>
</feature>
<feature type="compositionally biased region" description="Polar residues" evidence="9">
    <location>
        <begin position="37"/>
        <end position="48"/>
    </location>
</feature>
<dbReference type="EMBL" id="JANBOJ010000181">
    <property type="protein sequence ID" value="KAJ1721301.1"/>
    <property type="molecule type" value="Genomic_DNA"/>
</dbReference>
<evidence type="ECO:0000256" key="9">
    <source>
        <dbReference type="SAM" id="MobiDB-lite"/>
    </source>
</evidence>
<keyword evidence="12" id="KW-1185">Reference proteome</keyword>
<feature type="transmembrane region" description="Helical" evidence="10">
    <location>
        <begin position="98"/>
        <end position="117"/>
    </location>
</feature>
<feature type="transmembrane region" description="Helical" evidence="10">
    <location>
        <begin position="639"/>
        <end position="660"/>
    </location>
</feature>
<evidence type="ECO:0008006" key="13">
    <source>
        <dbReference type="Google" id="ProtNLM"/>
    </source>
</evidence>
<feature type="transmembrane region" description="Helical" evidence="10">
    <location>
        <begin position="74"/>
        <end position="92"/>
    </location>
</feature>
<accession>A0A9W8CR79</accession>
<proteinExistence type="inferred from homology"/>
<evidence type="ECO:0000256" key="4">
    <source>
        <dbReference type="ARBA" id="ARBA00022692"/>
    </source>
</evidence>
<evidence type="ECO:0000256" key="8">
    <source>
        <dbReference type="ARBA" id="ARBA00023136"/>
    </source>
</evidence>
<dbReference type="InterPro" id="IPR004648">
    <property type="entry name" value="Oligpept_transpt"/>
</dbReference>
<evidence type="ECO:0000256" key="6">
    <source>
        <dbReference type="ARBA" id="ARBA00022927"/>
    </source>
</evidence>
<feature type="transmembrane region" description="Helical" evidence="10">
    <location>
        <begin position="607"/>
        <end position="627"/>
    </location>
</feature>
<reference evidence="11" key="1">
    <citation type="submission" date="2022-07" db="EMBL/GenBank/DDBJ databases">
        <title>Phylogenomic reconstructions and comparative analyses of Kickxellomycotina fungi.</title>
        <authorList>
            <person name="Reynolds N.K."/>
            <person name="Stajich J.E."/>
            <person name="Barry K."/>
            <person name="Grigoriev I.V."/>
            <person name="Crous P."/>
            <person name="Smith M.E."/>
        </authorList>
    </citation>
    <scope>NUCLEOTIDE SEQUENCE</scope>
    <source>
        <strain evidence="11">NBRC 32514</strain>
    </source>
</reference>
<evidence type="ECO:0000256" key="5">
    <source>
        <dbReference type="ARBA" id="ARBA00022856"/>
    </source>
</evidence>
<dbReference type="PANTHER" id="PTHR22601">
    <property type="entry name" value="ISP4 LIKE PROTEIN"/>
    <property type="match status" value="1"/>
</dbReference>
<keyword evidence="4 10" id="KW-0812">Transmembrane</keyword>